<dbReference type="GO" id="GO:0000993">
    <property type="term" value="F:RNA polymerase II complex binding"/>
    <property type="evidence" value="ECO:0007669"/>
    <property type="project" value="InterPro"/>
</dbReference>
<dbReference type="GO" id="GO:0043130">
    <property type="term" value="F:ubiquitin binding"/>
    <property type="evidence" value="ECO:0007669"/>
    <property type="project" value="InterPro"/>
</dbReference>
<dbReference type="GO" id="GO:0005849">
    <property type="term" value="C:mRNA cleavage factor complex"/>
    <property type="evidence" value="ECO:0007669"/>
    <property type="project" value="InterPro"/>
</dbReference>
<evidence type="ECO:0000313" key="5">
    <source>
        <dbReference type="EMBL" id="RPB26274.1"/>
    </source>
</evidence>
<dbReference type="Pfam" id="PF21936">
    <property type="entry name" value="Pcf11_C"/>
    <property type="match status" value="1"/>
</dbReference>
<sequence length="658" mass="71734">MSSLAPPSEVAEDYKSSLEDLAFNSRLEISNLTVIAKENIHAAQAIARVIEEHIDKTAPARKLPALYLLDSIVKNVGTPYTLFFGRNLYRTFMDAYTLVDQLIRKKLEEMLHTWKQPVPGSSSSAPVFPSEVTRKIEAALIKARTAAVQLQQKQMKQQQDRMNFSRGQTQTPQPPYRTPPQPAPAALAYPHAPQLAFEFGRNGTDGFSRNTPSVHNIYNQPLNIQQQQQPLGGLPIMAGSPTSVETLHSDITSLIETAKKRFAENPFDEEGQKRLKALLDLQAIIQSQQLAPTQLAMVKDQLYKLANPSPPPPPVPMPQLPPTPVSMPSQQSLAQLLATQLQGLVPTTPPAPIPQISQIIPQPTPPSPPVPPINDAASLFASLQSAGLLSGLGGLAGGFTLPLPPPPPVVPQSSILRSIVPTPAVPTPPPATAASKWKSIDVELNTASLKAPRPHLIPLLYEALPNQCSSCARRFTDNKQGKAEKASHLDWHFRVHQRMTESLKRGQNRSWYVGEEDWIRSTDELDTTSQPSGTATATVAESLEARKKAAKEQYIPVPNDPISSNLTCPICKEKFDTSWHADAEEWVWMDAMKVGQKVYHASCYTESGGPGKGGDAKPSTGAGKSSRDITPDLNFGDIAAILKNVKRKAEVCCQISGY</sequence>
<evidence type="ECO:0008006" key="7">
    <source>
        <dbReference type="Google" id="ProtNLM"/>
    </source>
</evidence>
<reference evidence="5 6" key="1">
    <citation type="journal article" date="2018" name="Nat. Ecol. Evol.">
        <title>Pezizomycetes genomes reveal the molecular basis of ectomycorrhizal truffle lifestyle.</title>
        <authorList>
            <person name="Murat C."/>
            <person name="Payen T."/>
            <person name="Noel B."/>
            <person name="Kuo A."/>
            <person name="Morin E."/>
            <person name="Chen J."/>
            <person name="Kohler A."/>
            <person name="Krizsan K."/>
            <person name="Balestrini R."/>
            <person name="Da Silva C."/>
            <person name="Montanini B."/>
            <person name="Hainaut M."/>
            <person name="Levati E."/>
            <person name="Barry K.W."/>
            <person name="Belfiori B."/>
            <person name="Cichocki N."/>
            <person name="Clum A."/>
            <person name="Dockter R.B."/>
            <person name="Fauchery L."/>
            <person name="Guy J."/>
            <person name="Iotti M."/>
            <person name="Le Tacon F."/>
            <person name="Lindquist E.A."/>
            <person name="Lipzen A."/>
            <person name="Malagnac F."/>
            <person name="Mello A."/>
            <person name="Molinier V."/>
            <person name="Miyauchi S."/>
            <person name="Poulain J."/>
            <person name="Riccioni C."/>
            <person name="Rubini A."/>
            <person name="Sitrit Y."/>
            <person name="Splivallo R."/>
            <person name="Traeger S."/>
            <person name="Wang M."/>
            <person name="Zifcakova L."/>
            <person name="Wipf D."/>
            <person name="Zambonelli A."/>
            <person name="Paolocci F."/>
            <person name="Nowrousian M."/>
            <person name="Ottonello S."/>
            <person name="Baldrian P."/>
            <person name="Spatafora J.W."/>
            <person name="Henrissat B."/>
            <person name="Nagy L.G."/>
            <person name="Aury J.M."/>
            <person name="Wincker P."/>
            <person name="Grigoriev I.V."/>
            <person name="Bonfante P."/>
            <person name="Martin F.M."/>
        </authorList>
    </citation>
    <scope>NUCLEOTIDE SEQUENCE [LARGE SCALE GENOMIC DNA]</scope>
    <source>
        <strain evidence="5 6">ATCC MYA-4762</strain>
    </source>
</reference>
<feature type="compositionally biased region" description="Pro residues" evidence="2">
    <location>
        <begin position="308"/>
        <end position="325"/>
    </location>
</feature>
<dbReference type="GO" id="GO:0007034">
    <property type="term" value="P:vacuolar transport"/>
    <property type="evidence" value="ECO:0007669"/>
    <property type="project" value="UniProtKB-ARBA"/>
</dbReference>
<organism evidence="5 6">
    <name type="scientific">Terfezia boudieri ATCC MYA-4762</name>
    <dbReference type="NCBI Taxonomy" id="1051890"/>
    <lineage>
        <taxon>Eukaryota</taxon>
        <taxon>Fungi</taxon>
        <taxon>Dikarya</taxon>
        <taxon>Ascomycota</taxon>
        <taxon>Pezizomycotina</taxon>
        <taxon>Pezizomycetes</taxon>
        <taxon>Pezizales</taxon>
        <taxon>Pezizaceae</taxon>
        <taxon>Terfezia</taxon>
    </lineage>
</organism>
<dbReference type="GO" id="GO:0016192">
    <property type="term" value="P:vesicle-mediated transport"/>
    <property type="evidence" value="ECO:0007669"/>
    <property type="project" value="UniProtKB-ARBA"/>
</dbReference>
<dbReference type="EMBL" id="ML121535">
    <property type="protein sequence ID" value="RPB26274.1"/>
    <property type="molecule type" value="Genomic_DNA"/>
</dbReference>
<dbReference type="SMART" id="SM00582">
    <property type="entry name" value="RPR"/>
    <property type="match status" value="1"/>
</dbReference>
<feature type="compositionally biased region" description="Pro residues" evidence="2">
    <location>
        <begin position="172"/>
        <end position="182"/>
    </location>
</feature>
<dbReference type="GO" id="GO:0005737">
    <property type="term" value="C:cytoplasm"/>
    <property type="evidence" value="ECO:0007669"/>
    <property type="project" value="TreeGrafter"/>
</dbReference>
<comment type="subunit">
    <text evidence="1">Component of the ESCRT-0 complex composed of HSE1 and VPS27.</text>
</comment>
<feature type="region of interest" description="Disordered" evidence="2">
    <location>
        <begin position="306"/>
        <end position="328"/>
    </location>
</feature>
<dbReference type="Proteomes" id="UP000267821">
    <property type="component" value="Unassembled WGS sequence"/>
</dbReference>
<dbReference type="PANTHER" id="PTHR15921">
    <property type="entry name" value="PRE-MRNA CLEAVAGE COMPLEX II"/>
    <property type="match status" value="1"/>
</dbReference>
<dbReference type="GO" id="GO:0006369">
    <property type="term" value="P:termination of RNA polymerase II transcription"/>
    <property type="evidence" value="ECO:0007669"/>
    <property type="project" value="InterPro"/>
</dbReference>
<dbReference type="InParanoid" id="A0A3N4LTM6"/>
<dbReference type="OrthoDB" id="2129491at2759"/>
<protein>
    <recommendedName>
        <fullName evidence="7">CID domain-containing protein</fullName>
    </recommendedName>
</protein>
<keyword evidence="6" id="KW-1185">Reference proteome</keyword>
<dbReference type="InterPro" id="IPR002014">
    <property type="entry name" value="VHS_dom"/>
</dbReference>
<evidence type="ECO:0000313" key="6">
    <source>
        <dbReference type="Proteomes" id="UP000267821"/>
    </source>
</evidence>
<dbReference type="AlphaFoldDB" id="A0A3N4LTM6"/>
<evidence type="ECO:0000259" key="4">
    <source>
        <dbReference type="PROSITE" id="PS51391"/>
    </source>
</evidence>
<dbReference type="GO" id="GO:0035091">
    <property type="term" value="F:phosphatidylinositol binding"/>
    <property type="evidence" value="ECO:0007669"/>
    <property type="project" value="InterPro"/>
</dbReference>
<dbReference type="FunFam" id="1.25.40.90:FF:000016">
    <property type="entry name" value="mRNA cleavage factor complex component Pcf11"/>
    <property type="match status" value="1"/>
</dbReference>
<dbReference type="InterPro" id="IPR008942">
    <property type="entry name" value="ENTH_VHS"/>
</dbReference>
<dbReference type="CDD" id="cd16982">
    <property type="entry name" value="CID_Pcf11"/>
    <property type="match status" value="1"/>
</dbReference>
<dbReference type="SUPFAM" id="SSF48464">
    <property type="entry name" value="ENTH/VHS domain"/>
    <property type="match status" value="1"/>
</dbReference>
<evidence type="ECO:0000256" key="2">
    <source>
        <dbReference type="SAM" id="MobiDB-lite"/>
    </source>
</evidence>
<feature type="region of interest" description="Disordered" evidence="2">
    <location>
        <begin position="608"/>
        <end position="628"/>
    </location>
</feature>
<proteinExistence type="predicted"/>
<dbReference type="PANTHER" id="PTHR15921:SF3">
    <property type="entry name" value="PRE-MRNA CLEAVAGE COMPLEX 2 PROTEIN PCF11"/>
    <property type="match status" value="1"/>
</dbReference>
<dbReference type="InterPro" id="IPR021605">
    <property type="entry name" value="Pcf11_Clp1-ID"/>
</dbReference>
<feature type="domain" description="VHS" evidence="3">
    <location>
        <begin position="27"/>
        <end position="151"/>
    </location>
</feature>
<dbReference type="Pfam" id="PF11526">
    <property type="entry name" value="Pfc11_Clp1_ID"/>
    <property type="match status" value="1"/>
</dbReference>
<feature type="region of interest" description="Disordered" evidence="2">
    <location>
        <begin position="153"/>
        <end position="182"/>
    </location>
</feature>
<dbReference type="GO" id="GO:0003729">
    <property type="term" value="F:mRNA binding"/>
    <property type="evidence" value="ECO:0007669"/>
    <property type="project" value="InterPro"/>
</dbReference>
<dbReference type="PROSITE" id="PS51391">
    <property type="entry name" value="CID"/>
    <property type="match status" value="1"/>
</dbReference>
<dbReference type="InterPro" id="IPR045154">
    <property type="entry name" value="PCF11-like"/>
</dbReference>
<evidence type="ECO:0000256" key="1">
    <source>
        <dbReference type="ARBA" id="ARBA00011446"/>
    </source>
</evidence>
<dbReference type="Pfam" id="PF04818">
    <property type="entry name" value="CID"/>
    <property type="match status" value="1"/>
</dbReference>
<feature type="domain" description="CID" evidence="4">
    <location>
        <begin position="6"/>
        <end position="144"/>
    </location>
</feature>
<dbReference type="InterPro" id="IPR006569">
    <property type="entry name" value="CID_dom"/>
</dbReference>
<dbReference type="FunCoup" id="A0A3N4LTM6">
    <property type="interactions" value="497"/>
</dbReference>
<dbReference type="PROSITE" id="PS50179">
    <property type="entry name" value="VHS"/>
    <property type="match status" value="1"/>
</dbReference>
<gene>
    <name evidence="5" type="ORF">L211DRAFT_781755</name>
</gene>
<dbReference type="Gene3D" id="1.25.40.90">
    <property type="match status" value="1"/>
</dbReference>
<dbReference type="STRING" id="1051890.A0A3N4LTM6"/>
<evidence type="ECO:0000259" key="3">
    <source>
        <dbReference type="PROSITE" id="PS50179"/>
    </source>
</evidence>
<name>A0A3N4LTM6_9PEZI</name>
<dbReference type="InterPro" id="IPR054127">
    <property type="entry name" value="Pcf11_C"/>
</dbReference>
<dbReference type="GO" id="GO:0031124">
    <property type="term" value="P:mRNA 3'-end processing"/>
    <property type="evidence" value="ECO:0007669"/>
    <property type="project" value="InterPro"/>
</dbReference>
<dbReference type="InterPro" id="IPR047415">
    <property type="entry name" value="Pcf11_CID"/>
</dbReference>
<accession>A0A3N4LTM6</accession>